<accession>A0A831RKM7</accession>
<evidence type="ECO:0000313" key="3">
    <source>
        <dbReference type="Proteomes" id="UP000886251"/>
    </source>
</evidence>
<dbReference type="EMBL" id="DRKP01000022">
    <property type="protein sequence ID" value="HEB95158.1"/>
    <property type="molecule type" value="Genomic_DNA"/>
</dbReference>
<evidence type="ECO:0000313" key="2">
    <source>
        <dbReference type="EMBL" id="HEB95158.1"/>
    </source>
</evidence>
<gene>
    <name evidence="2" type="ORF">ENI96_01845</name>
</gene>
<dbReference type="PANTHER" id="PTHR30432">
    <property type="entry name" value="TRANSCRIPTIONAL REGULATOR MODE"/>
    <property type="match status" value="1"/>
</dbReference>
<dbReference type="Gene3D" id="1.10.10.10">
    <property type="entry name" value="Winged helix-like DNA-binding domain superfamily/Winged helix DNA-binding domain"/>
    <property type="match status" value="1"/>
</dbReference>
<dbReference type="InterPro" id="IPR036388">
    <property type="entry name" value="WH-like_DNA-bd_sf"/>
</dbReference>
<protein>
    <submittedName>
        <fullName evidence="2">LysR family transcriptional regulator</fullName>
    </submittedName>
</protein>
<evidence type="ECO:0000259" key="1">
    <source>
        <dbReference type="Pfam" id="PF00126"/>
    </source>
</evidence>
<proteinExistence type="predicted"/>
<dbReference type="InterPro" id="IPR051815">
    <property type="entry name" value="Molybdate_resp_trans_reg"/>
</dbReference>
<dbReference type="AlphaFoldDB" id="A0A831RKM7"/>
<name>A0A831RKM7_9GAMM</name>
<dbReference type="GO" id="GO:0003700">
    <property type="term" value="F:DNA-binding transcription factor activity"/>
    <property type="evidence" value="ECO:0007669"/>
    <property type="project" value="InterPro"/>
</dbReference>
<dbReference type="InterPro" id="IPR036390">
    <property type="entry name" value="WH_DNA-bd_sf"/>
</dbReference>
<reference evidence="2" key="1">
    <citation type="journal article" date="2020" name="mSystems">
        <title>Genome- and Community-Level Interaction Insights into Carbon Utilization and Element Cycling Functions of Hydrothermarchaeota in Hydrothermal Sediment.</title>
        <authorList>
            <person name="Zhou Z."/>
            <person name="Liu Y."/>
            <person name="Xu W."/>
            <person name="Pan J."/>
            <person name="Luo Z.H."/>
            <person name="Li M."/>
        </authorList>
    </citation>
    <scope>NUCLEOTIDE SEQUENCE [LARGE SCALE GENOMIC DNA]</scope>
    <source>
        <strain evidence="2">HyVt-443</strain>
    </source>
</reference>
<dbReference type="SUPFAM" id="SSF46785">
    <property type="entry name" value="Winged helix' DNA-binding domain"/>
    <property type="match status" value="1"/>
</dbReference>
<comment type="caution">
    <text evidence="2">The sequence shown here is derived from an EMBL/GenBank/DDBJ whole genome shotgun (WGS) entry which is preliminary data.</text>
</comment>
<organism evidence="2 3">
    <name type="scientific">Sedimenticola thiotaurini</name>
    <dbReference type="NCBI Taxonomy" id="1543721"/>
    <lineage>
        <taxon>Bacteria</taxon>
        <taxon>Pseudomonadati</taxon>
        <taxon>Pseudomonadota</taxon>
        <taxon>Gammaproteobacteria</taxon>
        <taxon>Chromatiales</taxon>
        <taxon>Sedimenticolaceae</taxon>
        <taxon>Sedimenticola</taxon>
    </lineage>
</organism>
<dbReference type="PANTHER" id="PTHR30432:SF1">
    <property type="entry name" value="DNA-BINDING TRANSCRIPTIONAL DUAL REGULATOR MODE"/>
    <property type="match status" value="1"/>
</dbReference>
<dbReference type="Proteomes" id="UP000886251">
    <property type="component" value="Unassembled WGS sequence"/>
</dbReference>
<dbReference type="InterPro" id="IPR000847">
    <property type="entry name" value="LysR_HTH_N"/>
</dbReference>
<feature type="domain" description="HTH lysR-type" evidence="1">
    <location>
        <begin position="28"/>
        <end position="87"/>
    </location>
</feature>
<sequence length="113" mass="12759">MGDDYRLRGRLWIEGPEGTFLGYGRVVLLERIREHGSISAAARSMEMSYRHAWDLVDSMNRQSREPVVEKTTGGRGGGGAGLTAAGERAVACFWSAHRDFRAFLERRSRRMEL</sequence>
<dbReference type="Pfam" id="PF00126">
    <property type="entry name" value="HTH_1"/>
    <property type="match status" value="1"/>
</dbReference>